<dbReference type="PANTHER" id="PTHR43156:SF2">
    <property type="entry name" value="STAGE II SPORULATION PROTEIN E"/>
    <property type="match status" value="1"/>
</dbReference>
<proteinExistence type="predicted"/>
<dbReference type="SMART" id="SM00331">
    <property type="entry name" value="PP2C_SIG"/>
    <property type="match status" value="1"/>
</dbReference>
<dbReference type="Proteomes" id="UP000564573">
    <property type="component" value="Unassembled WGS sequence"/>
</dbReference>
<evidence type="ECO:0000259" key="2">
    <source>
        <dbReference type="SMART" id="SM00065"/>
    </source>
</evidence>
<dbReference type="InterPro" id="IPR036890">
    <property type="entry name" value="HATPase_C_sf"/>
</dbReference>
<dbReference type="Gene3D" id="3.30.450.40">
    <property type="match status" value="1"/>
</dbReference>
<keyword evidence="1" id="KW-0378">Hydrolase</keyword>
<dbReference type="AlphaFoldDB" id="A0A839XJA3"/>
<dbReference type="InterPro" id="IPR029016">
    <property type="entry name" value="GAF-like_dom_sf"/>
</dbReference>
<dbReference type="Pfam" id="PF07228">
    <property type="entry name" value="SpoIIE"/>
    <property type="match status" value="1"/>
</dbReference>
<feature type="domain" description="GAF" evidence="2">
    <location>
        <begin position="28"/>
        <end position="173"/>
    </location>
</feature>
<dbReference type="InterPro" id="IPR036457">
    <property type="entry name" value="PPM-type-like_dom_sf"/>
</dbReference>
<dbReference type="InterPro" id="IPR052016">
    <property type="entry name" value="Bact_Sigma-Reg"/>
</dbReference>
<gene>
    <name evidence="4" type="ORF">FB384_002274</name>
</gene>
<reference evidence="4 5" key="1">
    <citation type="submission" date="2020-08" db="EMBL/GenBank/DDBJ databases">
        <title>Sequencing the genomes of 1000 actinobacteria strains.</title>
        <authorList>
            <person name="Klenk H.-P."/>
        </authorList>
    </citation>
    <scope>NUCLEOTIDE SEQUENCE [LARGE SCALE GENOMIC DNA]</scope>
    <source>
        <strain evidence="4 5">DSM 45267</strain>
    </source>
</reference>
<dbReference type="SUPFAM" id="SSF55781">
    <property type="entry name" value="GAF domain-like"/>
    <property type="match status" value="1"/>
</dbReference>
<sequence>MPKSRAGSATDRLHRIEVVTDAALAHLEVERLLEEILERIRELLAADTATVLLLDSSAHHLVARASAGMKEAVRQGARVRVGEGFAGRIAATREPLVLDHVDETTVVSPILWHRGIRSLAGVPLIADGELLGVLHVGALSTRAFDDTDVEFLRVAGDRVAMATRNRLTGSGQAAALSLQRTLLPGALPEISGLDMAARYAPGEAGGVSGDWYDVFKLPSGWLCATMGDVVGRGLDASTVMARLRTAIRSYALDSADPAEVLTKLDRHIRHFEPNMMATVAYAMWEPSLDRIHLSLAGHLTPVIAPDSEPAELPDVPVDPPVGAGTVPRPRRTTAIDVAAGTTVLFYTDGLIERRHRPLDEGLALLRGVVRSGPAESLCSDVMLRLVGTDPTDDDIALLAIRRPPDAIQPELTLTLEAVPESLAEVRAALRRWLLTVGATEEDLDDLLVIIGEAGANVIEHAYGPGGGRFQVQLTASDGHIEGTVRDQGNWRAARGTNRGRGTQLMQQLSDELRIDHDDEGTTVHLRRSLGSRS</sequence>
<dbReference type="Gene3D" id="3.30.565.10">
    <property type="entry name" value="Histidine kinase-like ATPase, C-terminal domain"/>
    <property type="match status" value="1"/>
</dbReference>
<dbReference type="CDD" id="cd16936">
    <property type="entry name" value="HATPase_RsbW-like"/>
    <property type="match status" value="1"/>
</dbReference>
<feature type="domain" description="PPM-type phosphatase" evidence="3">
    <location>
        <begin position="190"/>
        <end position="402"/>
    </location>
</feature>
<dbReference type="SMART" id="SM00065">
    <property type="entry name" value="GAF"/>
    <property type="match status" value="1"/>
</dbReference>
<evidence type="ECO:0000313" key="4">
    <source>
        <dbReference type="EMBL" id="MBB3663370.1"/>
    </source>
</evidence>
<dbReference type="EMBL" id="JACIBS010000001">
    <property type="protein sequence ID" value="MBB3663370.1"/>
    <property type="molecule type" value="Genomic_DNA"/>
</dbReference>
<dbReference type="Pfam" id="PF13185">
    <property type="entry name" value="GAF_2"/>
    <property type="match status" value="1"/>
</dbReference>
<name>A0A839XJA3_9PSEU</name>
<dbReference type="GO" id="GO:0016791">
    <property type="term" value="F:phosphatase activity"/>
    <property type="evidence" value="ECO:0007669"/>
    <property type="project" value="TreeGrafter"/>
</dbReference>
<evidence type="ECO:0000313" key="5">
    <source>
        <dbReference type="Proteomes" id="UP000564573"/>
    </source>
</evidence>
<dbReference type="InterPro" id="IPR003018">
    <property type="entry name" value="GAF"/>
</dbReference>
<organism evidence="4 5">
    <name type="scientific">Prauserella sediminis</name>
    <dbReference type="NCBI Taxonomy" id="577680"/>
    <lineage>
        <taxon>Bacteria</taxon>
        <taxon>Bacillati</taxon>
        <taxon>Actinomycetota</taxon>
        <taxon>Actinomycetes</taxon>
        <taxon>Pseudonocardiales</taxon>
        <taxon>Pseudonocardiaceae</taxon>
        <taxon>Prauserella</taxon>
        <taxon>Prauserella salsuginis group</taxon>
    </lineage>
</organism>
<dbReference type="SUPFAM" id="SSF55874">
    <property type="entry name" value="ATPase domain of HSP90 chaperone/DNA topoisomerase II/histidine kinase"/>
    <property type="match status" value="1"/>
</dbReference>
<dbReference type="Gene3D" id="3.60.40.10">
    <property type="entry name" value="PPM-type phosphatase domain"/>
    <property type="match status" value="1"/>
</dbReference>
<dbReference type="PANTHER" id="PTHR43156">
    <property type="entry name" value="STAGE II SPORULATION PROTEIN E-RELATED"/>
    <property type="match status" value="1"/>
</dbReference>
<dbReference type="Pfam" id="PF13581">
    <property type="entry name" value="HATPase_c_2"/>
    <property type="match status" value="1"/>
</dbReference>
<evidence type="ECO:0000256" key="1">
    <source>
        <dbReference type="ARBA" id="ARBA00022801"/>
    </source>
</evidence>
<dbReference type="RefSeq" id="WP_183782500.1">
    <property type="nucleotide sequence ID" value="NZ_JACIBS010000001.1"/>
</dbReference>
<accession>A0A839XJA3</accession>
<comment type="caution">
    <text evidence="4">The sequence shown here is derived from an EMBL/GenBank/DDBJ whole genome shotgun (WGS) entry which is preliminary data.</text>
</comment>
<keyword evidence="5" id="KW-1185">Reference proteome</keyword>
<protein>
    <submittedName>
        <fullName evidence="4">Anti-sigma regulatory factor (Ser/Thr protein kinase)/putative methionine-R-sulfoxide reductase with GAF domain</fullName>
    </submittedName>
</protein>
<evidence type="ECO:0000259" key="3">
    <source>
        <dbReference type="SMART" id="SM00331"/>
    </source>
</evidence>
<dbReference type="InterPro" id="IPR001932">
    <property type="entry name" value="PPM-type_phosphatase-like_dom"/>
</dbReference>
<dbReference type="InterPro" id="IPR003594">
    <property type="entry name" value="HATPase_dom"/>
</dbReference>